<name>A0A2S7SRK6_9BACT</name>
<keyword evidence="2" id="KW-1185">Reference proteome</keyword>
<dbReference type="OrthoDB" id="798979at2"/>
<comment type="caution">
    <text evidence="1">The sequence shown here is derived from an EMBL/GenBank/DDBJ whole genome shotgun (WGS) entry which is preliminary data.</text>
</comment>
<organism evidence="1 2">
    <name type="scientific">Flavipsychrobacter stenotrophus</name>
    <dbReference type="NCBI Taxonomy" id="2077091"/>
    <lineage>
        <taxon>Bacteria</taxon>
        <taxon>Pseudomonadati</taxon>
        <taxon>Bacteroidota</taxon>
        <taxon>Chitinophagia</taxon>
        <taxon>Chitinophagales</taxon>
        <taxon>Chitinophagaceae</taxon>
        <taxon>Flavipsychrobacter</taxon>
    </lineage>
</organism>
<dbReference type="AlphaFoldDB" id="A0A2S7SRK6"/>
<dbReference type="Proteomes" id="UP000239872">
    <property type="component" value="Unassembled WGS sequence"/>
</dbReference>
<protein>
    <submittedName>
        <fullName evidence="1">Uncharacterized protein</fullName>
    </submittedName>
</protein>
<reference evidence="1 2" key="1">
    <citation type="submission" date="2018-01" db="EMBL/GenBank/DDBJ databases">
        <title>A novel member of the phylum Bacteroidetes isolated from glacier ice.</title>
        <authorList>
            <person name="Liu Q."/>
            <person name="Xin Y.-H."/>
        </authorList>
    </citation>
    <scope>NUCLEOTIDE SEQUENCE [LARGE SCALE GENOMIC DNA]</scope>
    <source>
        <strain evidence="1 2">RB1R16</strain>
    </source>
</reference>
<sequence length="76" mass="8746">MSLQVIHDSSGKNTGVFIPYKEWQELKKHNKDLAALENDETKEEILSNIRKGLEEVKLFKKGKLKTTSAKDFLNEL</sequence>
<dbReference type="RefSeq" id="WP_105040696.1">
    <property type="nucleotide sequence ID" value="NZ_PPSL01000006.1"/>
</dbReference>
<proteinExistence type="predicted"/>
<accession>A0A2S7SRK6</accession>
<dbReference type="EMBL" id="PPSL01000006">
    <property type="protein sequence ID" value="PQJ09245.1"/>
    <property type="molecule type" value="Genomic_DNA"/>
</dbReference>
<evidence type="ECO:0000313" key="2">
    <source>
        <dbReference type="Proteomes" id="UP000239872"/>
    </source>
</evidence>
<evidence type="ECO:0000313" key="1">
    <source>
        <dbReference type="EMBL" id="PQJ09245.1"/>
    </source>
</evidence>
<gene>
    <name evidence="1" type="ORF">CJD36_018520</name>
</gene>